<reference evidence="2" key="1">
    <citation type="submission" date="2010-03" db="EMBL/GenBank/DDBJ databases">
        <title>The genome sequence of Roseburia intestinalis XB6B4.</title>
        <authorList>
            <consortium name="metaHIT consortium -- http://www.metahit.eu/"/>
            <person name="Pajon A."/>
            <person name="Turner K."/>
            <person name="Parkhill J."/>
            <person name="Bernalier A."/>
        </authorList>
    </citation>
    <scope>NUCLEOTIDE SEQUENCE [LARGE SCALE GENOMIC DNA]</scope>
    <source>
        <strain evidence="2">XB6B4</strain>
    </source>
</reference>
<dbReference type="EMBL" id="FP929050">
    <property type="protein sequence ID" value="CBL12954.1"/>
    <property type="molecule type" value="Genomic_DNA"/>
</dbReference>
<accession>D4L014</accession>
<proteinExistence type="predicted"/>
<reference evidence="2" key="2">
    <citation type="submission" date="2010-03" db="EMBL/GenBank/DDBJ databases">
        <authorList>
            <person name="Pajon A."/>
        </authorList>
    </citation>
    <scope>NUCLEOTIDE SEQUENCE [LARGE SCALE GENOMIC DNA]</scope>
    <source>
        <strain evidence="2">XB6B4</strain>
    </source>
</reference>
<dbReference type="KEGG" id="rix:RO1_24850"/>
<name>D4L014_9FIRM</name>
<feature type="compositionally biased region" description="Basic and acidic residues" evidence="1">
    <location>
        <begin position="1"/>
        <end position="14"/>
    </location>
</feature>
<feature type="region of interest" description="Disordered" evidence="1">
    <location>
        <begin position="1"/>
        <end position="23"/>
    </location>
</feature>
<sequence length="36" mass="3764">MKICCHDRRQDGKQGGKSSAPAKAVAFSFGKQGGLV</sequence>
<protein>
    <submittedName>
        <fullName evidence="2">Uncharacterized protein</fullName>
    </submittedName>
</protein>
<evidence type="ECO:0000313" key="2">
    <source>
        <dbReference type="EMBL" id="CBL12954.1"/>
    </source>
</evidence>
<evidence type="ECO:0000256" key="1">
    <source>
        <dbReference type="SAM" id="MobiDB-lite"/>
    </source>
</evidence>
<dbReference type="AlphaFoldDB" id="D4L014"/>
<organism evidence="2">
    <name type="scientific">Roseburia intestinalis XB6B4</name>
    <dbReference type="NCBI Taxonomy" id="718255"/>
    <lineage>
        <taxon>Bacteria</taxon>
        <taxon>Bacillati</taxon>
        <taxon>Bacillota</taxon>
        <taxon>Clostridia</taxon>
        <taxon>Lachnospirales</taxon>
        <taxon>Lachnospiraceae</taxon>
        <taxon>Roseburia</taxon>
    </lineage>
</organism>
<dbReference type="Proteomes" id="UP000008953">
    <property type="component" value="Chromosome"/>
</dbReference>
<gene>
    <name evidence="2" type="ORF">RO1_24850</name>
</gene>
<dbReference type="HOGENOM" id="CLU_220478_0_0_9"/>